<evidence type="ECO:0000313" key="2">
    <source>
        <dbReference type="EMBL" id="KAJ1089576.1"/>
    </source>
</evidence>
<evidence type="ECO:0000313" key="3">
    <source>
        <dbReference type="Proteomes" id="UP001066276"/>
    </source>
</evidence>
<comment type="caution">
    <text evidence="2">The sequence shown here is derived from an EMBL/GenBank/DDBJ whole genome shotgun (WGS) entry which is preliminary data.</text>
</comment>
<reference evidence="2" key="1">
    <citation type="journal article" date="2022" name="bioRxiv">
        <title>Sequencing and chromosome-scale assembly of the giantPleurodeles waltlgenome.</title>
        <authorList>
            <person name="Brown T."/>
            <person name="Elewa A."/>
            <person name="Iarovenko S."/>
            <person name="Subramanian E."/>
            <person name="Araus A.J."/>
            <person name="Petzold A."/>
            <person name="Susuki M."/>
            <person name="Suzuki K.-i.T."/>
            <person name="Hayashi T."/>
            <person name="Toyoda A."/>
            <person name="Oliveira C."/>
            <person name="Osipova E."/>
            <person name="Leigh N.D."/>
            <person name="Simon A."/>
            <person name="Yun M.H."/>
        </authorList>
    </citation>
    <scope>NUCLEOTIDE SEQUENCE</scope>
    <source>
        <strain evidence="2">20211129_DDA</strain>
        <tissue evidence="2">Liver</tissue>
    </source>
</reference>
<name>A0AAV7LDB6_PLEWA</name>
<evidence type="ECO:0000256" key="1">
    <source>
        <dbReference type="SAM" id="MobiDB-lite"/>
    </source>
</evidence>
<gene>
    <name evidence="2" type="ORF">NDU88_002727</name>
</gene>
<accession>A0AAV7LDB6</accession>
<dbReference type="AlphaFoldDB" id="A0AAV7LDB6"/>
<proteinExistence type="predicted"/>
<dbReference type="EMBL" id="JANPWB010000015">
    <property type="protein sequence ID" value="KAJ1089576.1"/>
    <property type="molecule type" value="Genomic_DNA"/>
</dbReference>
<dbReference type="Proteomes" id="UP001066276">
    <property type="component" value="Chromosome 11"/>
</dbReference>
<organism evidence="2 3">
    <name type="scientific">Pleurodeles waltl</name>
    <name type="common">Iberian ribbed newt</name>
    <dbReference type="NCBI Taxonomy" id="8319"/>
    <lineage>
        <taxon>Eukaryota</taxon>
        <taxon>Metazoa</taxon>
        <taxon>Chordata</taxon>
        <taxon>Craniata</taxon>
        <taxon>Vertebrata</taxon>
        <taxon>Euteleostomi</taxon>
        <taxon>Amphibia</taxon>
        <taxon>Batrachia</taxon>
        <taxon>Caudata</taxon>
        <taxon>Salamandroidea</taxon>
        <taxon>Salamandridae</taxon>
        <taxon>Pleurodelinae</taxon>
        <taxon>Pleurodeles</taxon>
    </lineage>
</organism>
<protein>
    <submittedName>
        <fullName evidence="2">Uncharacterized protein</fullName>
    </submittedName>
</protein>
<feature type="region of interest" description="Disordered" evidence="1">
    <location>
        <begin position="128"/>
        <end position="155"/>
    </location>
</feature>
<feature type="compositionally biased region" description="Polar residues" evidence="1">
    <location>
        <begin position="131"/>
        <end position="149"/>
    </location>
</feature>
<sequence length="244" mass="26665">MLLSAFNILLRSRDLPRPFRRRSSAGTGLSPLCETLGPQAFTNLEYNRRGLRAPRLSTPTRARRALLLGPQCRYAATRPLIHFAVPRWAAPSTSLQPEGAPAPVPICPEPHLRALCAIAASHLALEAAPQLPSSREQQTSSPSNQNAPSSRPHRLRCSIRPQSSAVPRPALNVDFVQSTTWLFHIAASLRLGRFHSDRSPTRPQSPPGLAASLGLLSSATFSQTWLVTHLPYLPAIRCSKIFGQ</sequence>
<keyword evidence="3" id="KW-1185">Reference proteome</keyword>